<comment type="similarity">
    <text evidence="1">Belongs to the phosphosulfolactate synthase family.</text>
</comment>
<feature type="region of interest" description="Disordered" evidence="2">
    <location>
        <begin position="311"/>
        <end position="336"/>
    </location>
</feature>
<dbReference type="PROSITE" id="PS50048">
    <property type="entry name" value="ZN2_CY6_FUNGAL_2"/>
    <property type="match status" value="1"/>
</dbReference>
<dbReference type="Proteomes" id="UP001212997">
    <property type="component" value="Unassembled WGS sequence"/>
</dbReference>
<keyword evidence="5" id="KW-1185">Reference proteome</keyword>
<dbReference type="AlphaFoldDB" id="A0AAD5VAS5"/>
<dbReference type="GO" id="GO:0008270">
    <property type="term" value="F:zinc ion binding"/>
    <property type="evidence" value="ECO:0007669"/>
    <property type="project" value="InterPro"/>
</dbReference>
<evidence type="ECO:0000259" key="3">
    <source>
        <dbReference type="PROSITE" id="PS50048"/>
    </source>
</evidence>
<dbReference type="InterPro" id="IPR013785">
    <property type="entry name" value="Aldolase_TIM"/>
</dbReference>
<evidence type="ECO:0000256" key="2">
    <source>
        <dbReference type="SAM" id="MobiDB-lite"/>
    </source>
</evidence>
<dbReference type="CDD" id="cd00067">
    <property type="entry name" value="GAL4"/>
    <property type="match status" value="1"/>
</dbReference>
<dbReference type="Gene3D" id="4.10.240.10">
    <property type="entry name" value="Zn(2)-C6 fungal-type DNA-binding domain"/>
    <property type="match status" value="1"/>
</dbReference>
<dbReference type="InterPro" id="IPR036112">
    <property type="entry name" value="ComA_synth_sf"/>
</dbReference>
<dbReference type="GO" id="GO:0000981">
    <property type="term" value="F:DNA-binding transcription factor activity, RNA polymerase II-specific"/>
    <property type="evidence" value="ECO:0007669"/>
    <property type="project" value="InterPro"/>
</dbReference>
<name>A0AAD5VAS5_9APHY</name>
<dbReference type="EMBL" id="JANAWD010000108">
    <property type="protein sequence ID" value="KAJ3486877.1"/>
    <property type="molecule type" value="Genomic_DNA"/>
</dbReference>
<accession>A0AAD5VAS5</accession>
<dbReference type="Pfam" id="PF02679">
    <property type="entry name" value="ComA"/>
    <property type="match status" value="1"/>
</dbReference>
<comment type="caution">
    <text evidence="4">The sequence shown here is derived from an EMBL/GenBank/DDBJ whole genome shotgun (WGS) entry which is preliminary data.</text>
</comment>
<dbReference type="SUPFAM" id="SSF102110">
    <property type="entry name" value="(2r)-phospho-3-sulfolactate synthase ComA"/>
    <property type="match status" value="1"/>
</dbReference>
<dbReference type="PANTHER" id="PTHR48413:SF1">
    <property type="entry name" value="PROTEIN HEAT-STRESS-ASSOCIATED 32"/>
    <property type="match status" value="1"/>
</dbReference>
<dbReference type="InterPro" id="IPR001138">
    <property type="entry name" value="Zn2Cys6_DnaBD"/>
</dbReference>
<feature type="domain" description="Zn(2)-C6 fungal-type" evidence="3">
    <location>
        <begin position="345"/>
        <end position="377"/>
    </location>
</feature>
<dbReference type="SUPFAM" id="SSF57701">
    <property type="entry name" value="Zn2/Cys6 DNA-binding domain"/>
    <property type="match status" value="1"/>
</dbReference>
<evidence type="ECO:0000256" key="1">
    <source>
        <dbReference type="ARBA" id="ARBA00010424"/>
    </source>
</evidence>
<reference evidence="4" key="1">
    <citation type="submission" date="2022-07" db="EMBL/GenBank/DDBJ databases">
        <title>Genome Sequence of Physisporinus lineatus.</title>
        <authorList>
            <person name="Buettner E."/>
        </authorList>
    </citation>
    <scope>NUCLEOTIDE SEQUENCE</scope>
    <source>
        <strain evidence="4">VT162</strain>
    </source>
</reference>
<feature type="compositionally biased region" description="Basic and acidic residues" evidence="2">
    <location>
        <begin position="321"/>
        <end position="330"/>
    </location>
</feature>
<dbReference type="PROSITE" id="PS00463">
    <property type="entry name" value="ZN2_CY6_FUNGAL_1"/>
    <property type="match status" value="1"/>
</dbReference>
<dbReference type="InterPro" id="IPR003830">
    <property type="entry name" value="ComA_synth"/>
</dbReference>
<dbReference type="PANTHER" id="PTHR48413">
    <property type="match status" value="1"/>
</dbReference>
<organism evidence="4 5">
    <name type="scientific">Meripilus lineatus</name>
    <dbReference type="NCBI Taxonomy" id="2056292"/>
    <lineage>
        <taxon>Eukaryota</taxon>
        <taxon>Fungi</taxon>
        <taxon>Dikarya</taxon>
        <taxon>Basidiomycota</taxon>
        <taxon>Agaricomycotina</taxon>
        <taxon>Agaricomycetes</taxon>
        <taxon>Polyporales</taxon>
        <taxon>Meripilaceae</taxon>
        <taxon>Meripilus</taxon>
    </lineage>
</organism>
<evidence type="ECO:0000313" key="5">
    <source>
        <dbReference type="Proteomes" id="UP001212997"/>
    </source>
</evidence>
<gene>
    <name evidence="4" type="ORF">NLI96_g3933</name>
</gene>
<proteinExistence type="inferred from homology"/>
<protein>
    <recommendedName>
        <fullName evidence="3">Zn(2)-C6 fungal-type domain-containing protein</fullName>
    </recommendedName>
</protein>
<dbReference type="CDD" id="cd12148">
    <property type="entry name" value="fungal_TF_MHR"/>
    <property type="match status" value="1"/>
</dbReference>
<sequence length="934" mass="102652">MSTILRPSRISLSRATRPQPFCRTFASSPTRLGPHKQPQSVLPFSFLPANHLDPKVSRSKGLTEIRGPYYAPVTKTYLDELLGDWGEYVDGIKFAGGAFSLMPEDRLKALIDIAHKHNCYVSTGGFIERILSTSAGNRVTISKYLTTCKNLGFDVLELSSGFLSIPTDDWASLIEFTVAHGLKPKPEVGIQWGAGGDASIEELESAGTRDPKWLIDRANLFLQAGAYMIMIESEGITENVKTWRTDAISAITSALPTEKIMFEAADPDVFAYHIQNQGARANLFIDHSQIVQLACLRKVLSNALASQGYPPPLPAMSSSDSSEHSTDHRPQVGHSTFTRAPKGAACLNCRRRKMKCDCARPFCGQCVRFSRERDCEYTDGDQRSRTEILEENIAILQARVRQLESRQVTTSEIPCVLTASSHDHSGESPTRHEGLSNGIDAEPSAFVARELIEVFLPYAPDLGFFLNLPRFLQRLNVHFSEPSPRPLPGALLNAVYLWGKRLSGNGADQAAENSFLSKTIQHLSIDISHETNPLFLIQAQILLINYLLDNARFVEARAQLSSLVSLTLTLKLHKIRSSDDILDGIQFQLIDPILKLGGNPDSVEEGERIHAFWAVYTLDQTWSAAFAACPFIVEDGSSSRAIDTPWPSAVEEASRAPSILIKNRTEICCRIQQTTFLPNYRNRDTVTRFLQERSIISPLSFSAATARAQAAALLSKAALVARAAKGRDFYLHFPCGHELRRSTAGPDALDTNPDFAAIDTQIESFILSIPSLAPPPNLSPELLRHLTITHMIARLATIQLHIKFTDDVFVCAVKALGSCKAIVNAFRGLLPSSEPDDSEIVRTDPLVLVILTATAEVLTMELAKASADRAIWKTGPACIHVEFMSGELQWFIGVMGVANRDSALTKTQVARVKHALALGGAGRDLLDVRPHEGS</sequence>
<dbReference type="Gene3D" id="3.20.20.70">
    <property type="entry name" value="Aldolase class I"/>
    <property type="match status" value="1"/>
</dbReference>
<dbReference type="SMART" id="SM00066">
    <property type="entry name" value="GAL4"/>
    <property type="match status" value="1"/>
</dbReference>
<dbReference type="InterPro" id="IPR036864">
    <property type="entry name" value="Zn2-C6_fun-type_DNA-bd_sf"/>
</dbReference>
<dbReference type="Pfam" id="PF00172">
    <property type="entry name" value="Zn_clus"/>
    <property type="match status" value="1"/>
</dbReference>
<evidence type="ECO:0000313" key="4">
    <source>
        <dbReference type="EMBL" id="KAJ3486877.1"/>
    </source>
</evidence>